<gene>
    <name evidence="1" type="ORF">B7C62_20550</name>
</gene>
<sequence>MSDIAAYFNARQDLGGIGSAHVPAADAPLLATPATITTIAGWKAVGAFAAGAGCVVGAYTAGKANG</sequence>
<dbReference type="KEGG" id="kab:B7C62_20550"/>
<dbReference type="Proteomes" id="UP000192251">
    <property type="component" value="Chromosome"/>
</dbReference>
<dbReference type="AlphaFoldDB" id="A0ABC8BVA7"/>
<organism evidence="1 2">
    <name type="scientific">Kitasatospora albolonga</name>
    <dbReference type="NCBI Taxonomy" id="68173"/>
    <lineage>
        <taxon>Bacteria</taxon>
        <taxon>Bacillati</taxon>
        <taxon>Actinomycetota</taxon>
        <taxon>Actinomycetes</taxon>
        <taxon>Kitasatosporales</taxon>
        <taxon>Streptomycetaceae</taxon>
        <taxon>Kitasatospora</taxon>
    </lineage>
</organism>
<keyword evidence="2" id="KW-1185">Reference proteome</keyword>
<name>A0ABC8BVA7_9ACTN</name>
<evidence type="ECO:0000313" key="2">
    <source>
        <dbReference type="Proteomes" id="UP000192251"/>
    </source>
</evidence>
<evidence type="ECO:0000313" key="1">
    <source>
        <dbReference type="EMBL" id="ARF74356.1"/>
    </source>
</evidence>
<accession>A0ABC8BVA7</accession>
<proteinExistence type="predicted"/>
<reference evidence="1 2" key="1">
    <citation type="submission" date="2017-04" db="EMBL/GenBank/DDBJ databases">
        <title>The complete genome sequence of Streptomyces albolongus YIM 101047, the producer of novel bafilomycins and novel odoriferous sesquiterpenoids.</title>
        <authorList>
            <person name="Yin M."/>
            <person name="Jiang Y."/>
        </authorList>
    </citation>
    <scope>NUCLEOTIDE SEQUENCE [LARGE SCALE GENOMIC DNA]</scope>
    <source>
        <strain evidence="1 2">YIM 101047</strain>
    </source>
</reference>
<dbReference type="EMBL" id="CP020563">
    <property type="protein sequence ID" value="ARF74356.1"/>
    <property type="molecule type" value="Genomic_DNA"/>
</dbReference>
<dbReference type="RefSeq" id="WP_084748278.1">
    <property type="nucleotide sequence ID" value="NZ_CP020563.1"/>
</dbReference>
<protein>
    <submittedName>
        <fullName evidence="1">Uncharacterized protein</fullName>
    </submittedName>
</protein>